<dbReference type="Gene3D" id="2.40.50.140">
    <property type="entry name" value="Nucleic acid-binding proteins"/>
    <property type="match status" value="1"/>
</dbReference>
<keyword evidence="8" id="KW-1185">Reference proteome</keyword>
<evidence type="ECO:0000256" key="3">
    <source>
        <dbReference type="ARBA" id="ARBA00022989"/>
    </source>
</evidence>
<comment type="subcellular location">
    <subcellularLocation>
        <location evidence="1">Membrane</location>
        <topology evidence="1">Multi-pass membrane protein</topology>
    </subcellularLocation>
</comment>
<dbReference type="OrthoDB" id="3174252at2"/>
<dbReference type="RefSeq" id="WP_073822815.1">
    <property type="nucleotide sequence ID" value="NZ_MQVS01000002.1"/>
</dbReference>
<dbReference type="Pfam" id="PF01957">
    <property type="entry name" value="NfeD"/>
    <property type="match status" value="1"/>
</dbReference>
<name>A0A1Q5PXV3_9ACTO</name>
<evidence type="ECO:0000313" key="7">
    <source>
        <dbReference type="EMBL" id="OKL52279.1"/>
    </source>
</evidence>
<evidence type="ECO:0000256" key="2">
    <source>
        <dbReference type="ARBA" id="ARBA00022692"/>
    </source>
</evidence>
<evidence type="ECO:0000256" key="5">
    <source>
        <dbReference type="SAM" id="Phobius"/>
    </source>
</evidence>
<feature type="domain" description="NfeD-like C-terminal" evidence="6">
    <location>
        <begin position="82"/>
        <end position="142"/>
    </location>
</feature>
<dbReference type="AlphaFoldDB" id="A0A1Q5PXV3"/>
<accession>A0A1Q5PXV3</accession>
<reference evidence="8" key="1">
    <citation type="submission" date="2016-12" db="EMBL/GenBank/DDBJ databases">
        <authorList>
            <person name="Meng X."/>
        </authorList>
    </citation>
    <scope>NUCLEOTIDE SEQUENCE [LARGE SCALE GENOMIC DNA]</scope>
    <source>
        <strain evidence="8">DSM 20732</strain>
    </source>
</reference>
<keyword evidence="3 5" id="KW-1133">Transmembrane helix</keyword>
<dbReference type="InterPro" id="IPR002810">
    <property type="entry name" value="NfeD-like_C"/>
</dbReference>
<dbReference type="InterPro" id="IPR012340">
    <property type="entry name" value="NA-bd_OB-fold"/>
</dbReference>
<dbReference type="InParanoid" id="A0A1Q5PXV3"/>
<proteinExistence type="predicted"/>
<comment type="caution">
    <text evidence="7">The sequence shown here is derived from an EMBL/GenBank/DDBJ whole genome shotgun (WGS) entry which is preliminary data.</text>
</comment>
<dbReference type="Proteomes" id="UP000185612">
    <property type="component" value="Unassembled WGS sequence"/>
</dbReference>
<protein>
    <recommendedName>
        <fullName evidence="6">NfeD-like C-terminal domain-containing protein</fullName>
    </recommendedName>
</protein>
<sequence>MAWLLWLLAALVLGVIEMLVVDLTFLMFAGGALAAMGAALLVDNLTIQVVVFAVVSVLLLLAVRPFLRRSLARSGPNINTNAQALVGRDAIAIAAVDRTDGRVRLGSEVWSARLAESETSPVVAGTKLRVLRIDGAYAIVAPATERK</sequence>
<evidence type="ECO:0000256" key="4">
    <source>
        <dbReference type="ARBA" id="ARBA00023136"/>
    </source>
</evidence>
<evidence type="ECO:0000259" key="6">
    <source>
        <dbReference type="Pfam" id="PF01957"/>
    </source>
</evidence>
<dbReference type="STRING" id="52770.BSZ40_01990"/>
<organism evidence="7 8">
    <name type="scientific">Buchananella hordeovulneris</name>
    <dbReference type="NCBI Taxonomy" id="52770"/>
    <lineage>
        <taxon>Bacteria</taxon>
        <taxon>Bacillati</taxon>
        <taxon>Actinomycetota</taxon>
        <taxon>Actinomycetes</taxon>
        <taxon>Actinomycetales</taxon>
        <taxon>Actinomycetaceae</taxon>
        <taxon>Buchananella</taxon>
    </lineage>
</organism>
<keyword evidence="2 5" id="KW-0812">Transmembrane</keyword>
<feature type="transmembrane region" description="Helical" evidence="5">
    <location>
        <begin position="44"/>
        <end position="63"/>
    </location>
</feature>
<gene>
    <name evidence="7" type="ORF">BSZ40_01990</name>
</gene>
<keyword evidence="4 5" id="KW-0472">Membrane</keyword>
<dbReference type="GO" id="GO:0005886">
    <property type="term" value="C:plasma membrane"/>
    <property type="evidence" value="ECO:0007669"/>
    <property type="project" value="TreeGrafter"/>
</dbReference>
<evidence type="ECO:0000313" key="8">
    <source>
        <dbReference type="Proteomes" id="UP000185612"/>
    </source>
</evidence>
<dbReference type="PANTHER" id="PTHR33507:SF3">
    <property type="entry name" value="INNER MEMBRANE PROTEIN YBBJ"/>
    <property type="match status" value="1"/>
</dbReference>
<dbReference type="EMBL" id="MQVS01000002">
    <property type="protein sequence ID" value="OKL52279.1"/>
    <property type="molecule type" value="Genomic_DNA"/>
</dbReference>
<evidence type="ECO:0000256" key="1">
    <source>
        <dbReference type="ARBA" id="ARBA00004141"/>
    </source>
</evidence>
<dbReference type="InterPro" id="IPR052165">
    <property type="entry name" value="Membrane_assoc_protease"/>
</dbReference>
<dbReference type="PANTHER" id="PTHR33507">
    <property type="entry name" value="INNER MEMBRANE PROTEIN YBBJ"/>
    <property type="match status" value="1"/>
</dbReference>